<gene>
    <name evidence="1" type="ORF">SAMN02745124_03165</name>
</gene>
<dbReference type="Proteomes" id="UP000184139">
    <property type="component" value="Unassembled WGS sequence"/>
</dbReference>
<dbReference type="RefSeq" id="WP_153307088.1">
    <property type="nucleotide sequence ID" value="NZ_FQXS01000021.1"/>
</dbReference>
<keyword evidence="2" id="KW-1185">Reference proteome</keyword>
<accession>A0A1M5XLH0</accession>
<organism evidence="1 2">
    <name type="scientific">Desulfofustis glycolicus DSM 9705</name>
    <dbReference type="NCBI Taxonomy" id="1121409"/>
    <lineage>
        <taxon>Bacteria</taxon>
        <taxon>Pseudomonadati</taxon>
        <taxon>Thermodesulfobacteriota</taxon>
        <taxon>Desulfobulbia</taxon>
        <taxon>Desulfobulbales</taxon>
        <taxon>Desulfocapsaceae</taxon>
        <taxon>Desulfofustis</taxon>
    </lineage>
</organism>
<dbReference type="EMBL" id="FQXS01000021">
    <property type="protein sequence ID" value="SHI00641.1"/>
    <property type="molecule type" value="Genomic_DNA"/>
</dbReference>
<reference evidence="1 2" key="1">
    <citation type="submission" date="2016-11" db="EMBL/GenBank/DDBJ databases">
        <authorList>
            <person name="Jaros S."/>
            <person name="Januszkiewicz K."/>
            <person name="Wedrychowicz H."/>
        </authorList>
    </citation>
    <scope>NUCLEOTIDE SEQUENCE [LARGE SCALE GENOMIC DNA]</scope>
    <source>
        <strain evidence="1 2">DSM 9705</strain>
    </source>
</reference>
<dbReference type="STRING" id="1121409.SAMN02745124_03165"/>
<dbReference type="AlphaFoldDB" id="A0A1M5XLH0"/>
<sequence length="56" mass="6166">MGDGKKKCCGKYEKKGKHCGGCPLVGDTKKCKPDKDYCKGCKTGDKKKKKGKKKKK</sequence>
<name>A0A1M5XLH0_9BACT</name>
<evidence type="ECO:0000313" key="1">
    <source>
        <dbReference type="EMBL" id="SHI00641.1"/>
    </source>
</evidence>
<evidence type="ECO:0000313" key="2">
    <source>
        <dbReference type="Proteomes" id="UP000184139"/>
    </source>
</evidence>
<protein>
    <submittedName>
        <fullName evidence="1">Uncharacterized protein</fullName>
    </submittedName>
</protein>
<proteinExistence type="predicted"/>